<sequence>MAEPQTPERSETHSEKKVKVPNLIGRFEGETDSVMGTKKSTHHHKETHGTSEDIDENTSTDEVKGPNVLERVKEEFEAIIEAIHPKKNSNEIDVKETEAAICSKKSPHHHKETHGTSDEINDKTAVDEVKGPNVFERVKEEFEAIVEAVSSKRDGSD</sequence>
<dbReference type="AlphaFoldDB" id="A0AAD3SMU7"/>
<keyword evidence="3" id="KW-1185">Reference proteome</keyword>
<reference evidence="2" key="1">
    <citation type="submission" date="2023-05" db="EMBL/GenBank/DDBJ databases">
        <title>Nepenthes gracilis genome sequencing.</title>
        <authorList>
            <person name="Fukushima K."/>
        </authorList>
    </citation>
    <scope>NUCLEOTIDE SEQUENCE</scope>
    <source>
        <strain evidence="2">SING2019-196</strain>
    </source>
</reference>
<dbReference type="PANTHER" id="PTHR35277:SF10">
    <property type="entry name" value="OS09G0363700 PROTEIN"/>
    <property type="match status" value="1"/>
</dbReference>
<feature type="region of interest" description="Disordered" evidence="1">
    <location>
        <begin position="101"/>
        <end position="127"/>
    </location>
</feature>
<dbReference type="Proteomes" id="UP001279734">
    <property type="component" value="Unassembled WGS sequence"/>
</dbReference>
<feature type="compositionally biased region" description="Basic and acidic residues" evidence="1">
    <location>
        <begin position="1"/>
        <end position="18"/>
    </location>
</feature>
<dbReference type="EMBL" id="BSYO01000013">
    <property type="protein sequence ID" value="GMH14228.1"/>
    <property type="molecule type" value="Genomic_DNA"/>
</dbReference>
<organism evidence="2 3">
    <name type="scientific">Nepenthes gracilis</name>
    <name type="common">Slender pitcher plant</name>
    <dbReference type="NCBI Taxonomy" id="150966"/>
    <lineage>
        <taxon>Eukaryota</taxon>
        <taxon>Viridiplantae</taxon>
        <taxon>Streptophyta</taxon>
        <taxon>Embryophyta</taxon>
        <taxon>Tracheophyta</taxon>
        <taxon>Spermatophyta</taxon>
        <taxon>Magnoliopsida</taxon>
        <taxon>eudicotyledons</taxon>
        <taxon>Gunneridae</taxon>
        <taxon>Pentapetalae</taxon>
        <taxon>Caryophyllales</taxon>
        <taxon>Nepenthaceae</taxon>
        <taxon>Nepenthes</taxon>
    </lineage>
</organism>
<evidence type="ECO:0000313" key="2">
    <source>
        <dbReference type="EMBL" id="GMH14228.1"/>
    </source>
</evidence>
<name>A0AAD3SMU7_NEPGR</name>
<feature type="region of interest" description="Disordered" evidence="1">
    <location>
        <begin position="1"/>
        <end position="66"/>
    </location>
</feature>
<dbReference type="PANTHER" id="PTHR35277">
    <property type="entry name" value="OS09G0363700 PROTEIN"/>
    <property type="match status" value="1"/>
</dbReference>
<evidence type="ECO:0000313" key="3">
    <source>
        <dbReference type="Proteomes" id="UP001279734"/>
    </source>
</evidence>
<gene>
    <name evidence="2" type="ORF">Nepgr_016069</name>
</gene>
<accession>A0AAD3SMU7</accession>
<proteinExistence type="predicted"/>
<evidence type="ECO:0000256" key="1">
    <source>
        <dbReference type="SAM" id="MobiDB-lite"/>
    </source>
</evidence>
<comment type="caution">
    <text evidence="2">The sequence shown here is derived from an EMBL/GenBank/DDBJ whole genome shotgun (WGS) entry which is preliminary data.</text>
</comment>
<feature type="compositionally biased region" description="Basic and acidic residues" evidence="1">
    <location>
        <begin position="113"/>
        <end position="127"/>
    </location>
</feature>
<protein>
    <submittedName>
        <fullName evidence="2">Uncharacterized protein</fullName>
    </submittedName>
</protein>